<gene>
    <name evidence="1" type="ordered locus">Metok_1530</name>
</gene>
<dbReference type="STRING" id="647113.Metok_1530"/>
<dbReference type="Proteomes" id="UP000009296">
    <property type="component" value="Chromosome"/>
</dbReference>
<dbReference type="EMBL" id="CP002792">
    <property type="protein sequence ID" value="AEH07493.1"/>
    <property type="molecule type" value="Genomic_DNA"/>
</dbReference>
<evidence type="ECO:0000313" key="1">
    <source>
        <dbReference type="EMBL" id="AEH07493.1"/>
    </source>
</evidence>
<protein>
    <submittedName>
        <fullName evidence="1">Uncharacterized protein</fullName>
    </submittedName>
</protein>
<keyword evidence="2" id="KW-1185">Reference proteome</keyword>
<dbReference type="eggNOG" id="arCOG12660">
    <property type="taxonomic scope" value="Archaea"/>
</dbReference>
<proteinExistence type="predicted"/>
<organism evidence="1 2">
    <name type="scientific">Methanothermococcus okinawensis (strain DSM 14208 / JCM 11175 / IH1)</name>
    <dbReference type="NCBI Taxonomy" id="647113"/>
    <lineage>
        <taxon>Archaea</taxon>
        <taxon>Methanobacteriati</taxon>
        <taxon>Methanobacteriota</taxon>
        <taxon>Methanomada group</taxon>
        <taxon>Methanococci</taxon>
        <taxon>Methanococcales</taxon>
        <taxon>Methanococcaceae</taxon>
        <taxon>Methanothermococcus</taxon>
    </lineage>
</organism>
<name>F8AKG7_METOI</name>
<dbReference type="HOGENOM" id="CLU_197247_0_0_2"/>
<accession>F8AKG7</accession>
<sequence>MCHNKIKCEIMKLIVVCKDDNTDKFNNDKEYNNNDNLIITCGMCKGEDTKTTIKMILEDYGDEIDEIIYPNCDIIKPSSK</sequence>
<dbReference type="KEGG" id="mok:Metok_1530"/>
<evidence type="ECO:0000313" key="2">
    <source>
        <dbReference type="Proteomes" id="UP000009296"/>
    </source>
</evidence>
<reference evidence="1" key="1">
    <citation type="submission" date="2011-05" db="EMBL/GenBank/DDBJ databases">
        <title>Complete sequence of chromosome of Methanothermococcus okinawensis IH1.</title>
        <authorList>
            <consortium name="US DOE Joint Genome Institute"/>
            <person name="Lucas S."/>
            <person name="Han J."/>
            <person name="Lapidus A."/>
            <person name="Cheng J.-F."/>
            <person name="Goodwin L."/>
            <person name="Pitluck S."/>
            <person name="Peters L."/>
            <person name="Mikhailova N."/>
            <person name="Held B."/>
            <person name="Han C."/>
            <person name="Tapia R."/>
            <person name="Land M."/>
            <person name="Hauser L."/>
            <person name="Kyrpides N."/>
            <person name="Ivanova N."/>
            <person name="Pagani I."/>
            <person name="Sieprawska-Lupa M."/>
            <person name="Takai K."/>
            <person name="Miyazaki J."/>
            <person name="Whitman W."/>
            <person name="Woyke T."/>
        </authorList>
    </citation>
    <scope>NUCLEOTIDE SEQUENCE</scope>
    <source>
        <strain evidence="1">IH1</strain>
    </source>
</reference>
<dbReference type="AlphaFoldDB" id="F8AKG7"/>